<accession>A0A484HIB0</accession>
<proteinExistence type="predicted"/>
<evidence type="ECO:0000256" key="1">
    <source>
        <dbReference type="SAM" id="SignalP"/>
    </source>
</evidence>
<name>A0A484HIB0_9BACT</name>
<sequence>MMKKSLIMVFALFFLAFTGSGCSVYMAAKQPGKKNIDLVKPGVPRGLILAEFGNPVSSEVRDDGKKYEIFRFVQGYSKGAKAGRAIFHGAADVLTLGLWEAVGTPTEGTFDGKEMAFQVRYDKHGNVEEAVFLK</sequence>
<dbReference type="EMBL" id="CAACVI010000045">
    <property type="protein sequence ID" value="VEN74882.1"/>
    <property type="molecule type" value="Genomic_DNA"/>
</dbReference>
<feature type="signal peptide" evidence="1">
    <location>
        <begin position="1"/>
        <end position="21"/>
    </location>
</feature>
<dbReference type="AlphaFoldDB" id="A0A484HIB0"/>
<feature type="chain" id="PRO_5019864998" description="Beta-barrel assembly machine subunit BamE" evidence="1">
    <location>
        <begin position="22"/>
        <end position="134"/>
    </location>
</feature>
<evidence type="ECO:0008006" key="3">
    <source>
        <dbReference type="Google" id="ProtNLM"/>
    </source>
</evidence>
<dbReference type="PROSITE" id="PS51257">
    <property type="entry name" value="PROKAR_LIPOPROTEIN"/>
    <property type="match status" value="1"/>
</dbReference>
<organism evidence="2">
    <name type="scientific">uncultured Desulfobacteraceae bacterium</name>
    <dbReference type="NCBI Taxonomy" id="218296"/>
    <lineage>
        <taxon>Bacteria</taxon>
        <taxon>Pseudomonadati</taxon>
        <taxon>Thermodesulfobacteriota</taxon>
        <taxon>Desulfobacteria</taxon>
        <taxon>Desulfobacterales</taxon>
        <taxon>Desulfobacteraceae</taxon>
        <taxon>environmental samples</taxon>
    </lineage>
</organism>
<reference evidence="2" key="1">
    <citation type="submission" date="2019-01" db="EMBL/GenBank/DDBJ databases">
        <authorList>
            <consortium name="Genoscope - CEA"/>
            <person name="William W."/>
        </authorList>
    </citation>
    <scope>NUCLEOTIDE SEQUENCE</scope>
    <source>
        <strain evidence="2">CR-1</strain>
    </source>
</reference>
<keyword evidence="1" id="KW-0732">Signal</keyword>
<evidence type="ECO:0000313" key="2">
    <source>
        <dbReference type="EMBL" id="VEN74882.1"/>
    </source>
</evidence>
<gene>
    <name evidence="2" type="ORF">EPICR_50163</name>
</gene>
<protein>
    <recommendedName>
        <fullName evidence="3">Beta-barrel assembly machine subunit BamE</fullName>
    </recommendedName>
</protein>